<feature type="signal peptide" evidence="2">
    <location>
        <begin position="1"/>
        <end position="24"/>
    </location>
</feature>
<evidence type="ECO:0000313" key="4">
    <source>
        <dbReference type="EMBL" id="RDX48326.1"/>
    </source>
</evidence>
<keyword evidence="5" id="KW-1185">Reference proteome</keyword>
<dbReference type="STRING" id="139420.A0A371D708"/>
<organism evidence="4 5">
    <name type="scientific">Lentinus brumalis</name>
    <dbReference type="NCBI Taxonomy" id="2498619"/>
    <lineage>
        <taxon>Eukaryota</taxon>
        <taxon>Fungi</taxon>
        <taxon>Dikarya</taxon>
        <taxon>Basidiomycota</taxon>
        <taxon>Agaricomycotina</taxon>
        <taxon>Agaricomycetes</taxon>
        <taxon>Polyporales</taxon>
        <taxon>Polyporaceae</taxon>
        <taxon>Lentinus</taxon>
    </lineage>
</organism>
<dbReference type="InterPro" id="IPR009009">
    <property type="entry name" value="RlpA-like_DPBB"/>
</dbReference>
<dbReference type="PANTHER" id="PTHR31836">
    <property type="match status" value="1"/>
</dbReference>
<dbReference type="CDD" id="cd22191">
    <property type="entry name" value="DPBB_RlpA_EXP_N-like"/>
    <property type="match status" value="1"/>
</dbReference>
<dbReference type="Pfam" id="PF03330">
    <property type="entry name" value="DPBB_1"/>
    <property type="match status" value="1"/>
</dbReference>
<feature type="chain" id="PRO_5016778073" description="RlpA-like protein double-psi beta-barrel domain-containing protein" evidence="2">
    <location>
        <begin position="25"/>
        <end position="147"/>
    </location>
</feature>
<dbReference type="InterPro" id="IPR036908">
    <property type="entry name" value="RlpA-like_sf"/>
</dbReference>
<dbReference type="InterPro" id="IPR051477">
    <property type="entry name" value="Expansin_CellWall"/>
</dbReference>
<proteinExistence type="predicted"/>
<evidence type="ECO:0000313" key="5">
    <source>
        <dbReference type="Proteomes" id="UP000256964"/>
    </source>
</evidence>
<protein>
    <recommendedName>
        <fullName evidence="3">RlpA-like protein double-psi beta-barrel domain-containing protein</fullName>
    </recommendedName>
</protein>
<dbReference type="SUPFAM" id="SSF50685">
    <property type="entry name" value="Barwin-like endoglucanases"/>
    <property type="match status" value="1"/>
</dbReference>
<dbReference type="Gene3D" id="2.40.40.10">
    <property type="entry name" value="RlpA-like domain"/>
    <property type="match status" value="1"/>
</dbReference>
<dbReference type="PANTHER" id="PTHR31836:SF28">
    <property type="entry name" value="SRCR DOMAIN-CONTAINING PROTEIN-RELATED"/>
    <property type="match status" value="1"/>
</dbReference>
<feature type="domain" description="RlpA-like protein double-psi beta-barrel" evidence="3">
    <location>
        <begin position="86"/>
        <end position="141"/>
    </location>
</feature>
<sequence length="147" mass="15828">MFNSSRSFLTLVNLLALSSAFAFAAPHPHKGKHSGSGPVAHKLTNTALDAIERRDNARFTYYDAGENACGGHDSSTDYVIAISPSLYNNGAHCYKTVTVQYNGQQVQATVTDECPGCSGNGADLSRPLFAHLASPDEGVIYGQWWFN</sequence>
<accession>A0A371D708</accession>
<dbReference type="OrthoDB" id="623670at2759"/>
<name>A0A371D708_9APHY</name>
<dbReference type="AlphaFoldDB" id="A0A371D708"/>
<keyword evidence="1 2" id="KW-0732">Signal</keyword>
<dbReference type="EMBL" id="KZ857412">
    <property type="protein sequence ID" value="RDX48326.1"/>
    <property type="molecule type" value="Genomic_DNA"/>
</dbReference>
<evidence type="ECO:0000256" key="1">
    <source>
        <dbReference type="ARBA" id="ARBA00022729"/>
    </source>
</evidence>
<evidence type="ECO:0000256" key="2">
    <source>
        <dbReference type="SAM" id="SignalP"/>
    </source>
</evidence>
<dbReference type="Proteomes" id="UP000256964">
    <property type="component" value="Unassembled WGS sequence"/>
</dbReference>
<gene>
    <name evidence="4" type="ORF">OH76DRAFT_667219</name>
</gene>
<evidence type="ECO:0000259" key="3">
    <source>
        <dbReference type="Pfam" id="PF03330"/>
    </source>
</evidence>
<reference evidence="4 5" key="1">
    <citation type="journal article" date="2018" name="Biotechnol. Biofuels">
        <title>Integrative visual omics of the white-rot fungus Polyporus brumalis exposes the biotechnological potential of its oxidative enzymes for delignifying raw plant biomass.</title>
        <authorList>
            <person name="Miyauchi S."/>
            <person name="Rancon A."/>
            <person name="Drula E."/>
            <person name="Hage H."/>
            <person name="Chaduli D."/>
            <person name="Favel A."/>
            <person name="Grisel S."/>
            <person name="Henrissat B."/>
            <person name="Herpoel-Gimbert I."/>
            <person name="Ruiz-Duenas F.J."/>
            <person name="Chevret D."/>
            <person name="Hainaut M."/>
            <person name="Lin J."/>
            <person name="Wang M."/>
            <person name="Pangilinan J."/>
            <person name="Lipzen A."/>
            <person name="Lesage-Meessen L."/>
            <person name="Navarro D."/>
            <person name="Riley R."/>
            <person name="Grigoriev I.V."/>
            <person name="Zhou S."/>
            <person name="Raouche S."/>
            <person name="Rosso M.N."/>
        </authorList>
    </citation>
    <scope>NUCLEOTIDE SEQUENCE [LARGE SCALE GENOMIC DNA]</scope>
    <source>
        <strain evidence="4 5">BRFM 1820</strain>
    </source>
</reference>